<protein>
    <submittedName>
        <fullName evidence="1">Uncharacterized protein</fullName>
    </submittedName>
</protein>
<comment type="caution">
    <text evidence="1">The sequence shown here is derived from an EMBL/GenBank/DDBJ whole genome shotgun (WGS) entry which is preliminary data.</text>
</comment>
<gene>
    <name evidence="1" type="ORF">FALBO_132</name>
</gene>
<keyword evidence="2" id="KW-1185">Reference proteome</keyword>
<reference evidence="1 2" key="1">
    <citation type="submission" date="2020-01" db="EMBL/GenBank/DDBJ databases">
        <title>Identification and distribution of gene clusters putatively required for synthesis of sphingolipid metabolism inhibitors in phylogenetically diverse species of the filamentous fungus Fusarium.</title>
        <authorList>
            <person name="Kim H.-S."/>
            <person name="Busman M."/>
            <person name="Brown D.W."/>
            <person name="Divon H."/>
            <person name="Uhlig S."/>
            <person name="Proctor R.H."/>
        </authorList>
    </citation>
    <scope>NUCLEOTIDE SEQUENCE [LARGE SCALE GENOMIC DNA]</scope>
    <source>
        <strain evidence="1 2">NRRL 20459</strain>
    </source>
</reference>
<accession>A0A8H4LRP2</accession>
<dbReference type="AlphaFoldDB" id="A0A8H4LRP2"/>
<name>A0A8H4LRP2_9HYPO</name>
<evidence type="ECO:0000313" key="1">
    <source>
        <dbReference type="EMBL" id="KAF4472964.1"/>
    </source>
</evidence>
<proteinExistence type="predicted"/>
<dbReference type="EMBL" id="JAADYS010000016">
    <property type="protein sequence ID" value="KAF4472964.1"/>
    <property type="molecule type" value="Genomic_DNA"/>
</dbReference>
<evidence type="ECO:0000313" key="2">
    <source>
        <dbReference type="Proteomes" id="UP000554235"/>
    </source>
</evidence>
<dbReference type="Proteomes" id="UP000554235">
    <property type="component" value="Unassembled WGS sequence"/>
</dbReference>
<sequence length="116" mass="13293">MPSVDNAPDDHRRYLSPGALPFYHGRAEHEGEDGEFYHFSENHIGDVASLYGQQPAFYQPRAKWEHGHPNTPLYLNTDDDDQLISQKPDDGRSRSLFTRANAPMDWAMHAGDLWQL</sequence>
<organism evidence="1 2">
    <name type="scientific">Fusarium albosuccineum</name>
    <dbReference type="NCBI Taxonomy" id="1237068"/>
    <lineage>
        <taxon>Eukaryota</taxon>
        <taxon>Fungi</taxon>
        <taxon>Dikarya</taxon>
        <taxon>Ascomycota</taxon>
        <taxon>Pezizomycotina</taxon>
        <taxon>Sordariomycetes</taxon>
        <taxon>Hypocreomycetidae</taxon>
        <taxon>Hypocreales</taxon>
        <taxon>Nectriaceae</taxon>
        <taxon>Fusarium</taxon>
        <taxon>Fusarium decemcellulare species complex</taxon>
    </lineage>
</organism>